<protein>
    <submittedName>
        <fullName evidence="4">Serpin domain-containing protein</fullName>
    </submittedName>
</protein>
<evidence type="ECO:0000313" key="4">
    <source>
        <dbReference type="WBParaSite" id="PDA_v2.g19284.t1"/>
    </source>
</evidence>
<dbReference type="InterPro" id="IPR023796">
    <property type="entry name" value="Serpin_dom"/>
</dbReference>
<comment type="similarity">
    <text evidence="1">Belongs to the serpin family.</text>
</comment>
<accession>A0A914PSU5</accession>
<sequence length="183" mass="21193">MMYKVSEEDEKWNFTEGENWICLGIPYKSRNSWLHVLLPTQKFGLAALLKEFNSDLLKKCIIERNVKRIRVTLPVFQIENKVDFNDILKSFGLTQIFEGCGVKNIFNETHFVDKFMQLCNIDVNQYGTTASAATVATMQLASKTIREEEREFYADHPFAFFVTLVDNNIPDQVKSVLMMGIYN</sequence>
<proteinExistence type="inferred from homology"/>
<dbReference type="PANTHER" id="PTHR11461">
    <property type="entry name" value="SERINE PROTEASE INHIBITOR, SERPIN"/>
    <property type="match status" value="1"/>
</dbReference>
<dbReference type="InterPro" id="IPR042178">
    <property type="entry name" value="Serpin_sf_1"/>
</dbReference>
<dbReference type="AlphaFoldDB" id="A0A914PSU5"/>
<keyword evidence="3" id="KW-1185">Reference proteome</keyword>
<name>A0A914PSU5_9BILA</name>
<dbReference type="Gene3D" id="3.30.497.10">
    <property type="entry name" value="Antithrombin, subunit I, domain 2"/>
    <property type="match status" value="1"/>
</dbReference>
<evidence type="ECO:0000259" key="2">
    <source>
        <dbReference type="Pfam" id="PF00079"/>
    </source>
</evidence>
<dbReference type="GO" id="GO:0005615">
    <property type="term" value="C:extracellular space"/>
    <property type="evidence" value="ECO:0007669"/>
    <property type="project" value="InterPro"/>
</dbReference>
<evidence type="ECO:0000313" key="3">
    <source>
        <dbReference type="Proteomes" id="UP000887578"/>
    </source>
</evidence>
<dbReference type="PANTHER" id="PTHR11461:SF211">
    <property type="entry name" value="GH10112P-RELATED"/>
    <property type="match status" value="1"/>
</dbReference>
<reference evidence="4" key="1">
    <citation type="submission" date="2022-11" db="UniProtKB">
        <authorList>
            <consortium name="WormBaseParasite"/>
        </authorList>
    </citation>
    <scope>IDENTIFICATION</scope>
</reference>
<evidence type="ECO:0000256" key="1">
    <source>
        <dbReference type="ARBA" id="ARBA00009500"/>
    </source>
</evidence>
<dbReference type="WBParaSite" id="PDA_v2.g19284.t1">
    <property type="protein sequence ID" value="PDA_v2.g19284.t1"/>
    <property type="gene ID" value="PDA_v2.g19284"/>
</dbReference>
<dbReference type="Pfam" id="PF00079">
    <property type="entry name" value="Serpin"/>
    <property type="match status" value="1"/>
</dbReference>
<feature type="domain" description="Serpin" evidence="2">
    <location>
        <begin position="10"/>
        <end position="167"/>
    </location>
</feature>
<dbReference type="Proteomes" id="UP000887578">
    <property type="component" value="Unplaced"/>
</dbReference>
<dbReference type="InterPro" id="IPR042185">
    <property type="entry name" value="Serpin_sf_2"/>
</dbReference>
<dbReference type="InterPro" id="IPR036186">
    <property type="entry name" value="Serpin_sf"/>
</dbReference>
<dbReference type="Gene3D" id="2.30.39.10">
    <property type="entry name" value="Alpha-1-antitrypsin, domain 1"/>
    <property type="match status" value="1"/>
</dbReference>
<dbReference type="SUPFAM" id="SSF56574">
    <property type="entry name" value="Serpins"/>
    <property type="match status" value="1"/>
</dbReference>
<dbReference type="GO" id="GO:0004867">
    <property type="term" value="F:serine-type endopeptidase inhibitor activity"/>
    <property type="evidence" value="ECO:0007669"/>
    <property type="project" value="InterPro"/>
</dbReference>
<organism evidence="3 4">
    <name type="scientific">Panagrolaimus davidi</name>
    <dbReference type="NCBI Taxonomy" id="227884"/>
    <lineage>
        <taxon>Eukaryota</taxon>
        <taxon>Metazoa</taxon>
        <taxon>Ecdysozoa</taxon>
        <taxon>Nematoda</taxon>
        <taxon>Chromadorea</taxon>
        <taxon>Rhabditida</taxon>
        <taxon>Tylenchina</taxon>
        <taxon>Panagrolaimomorpha</taxon>
        <taxon>Panagrolaimoidea</taxon>
        <taxon>Panagrolaimidae</taxon>
        <taxon>Panagrolaimus</taxon>
    </lineage>
</organism>
<dbReference type="InterPro" id="IPR000215">
    <property type="entry name" value="Serpin_fam"/>
</dbReference>